<dbReference type="AlphaFoldDB" id="B8D3Q3"/>
<dbReference type="HOGENOM" id="CLU_2067702_0_0_2"/>
<dbReference type="eggNOG" id="arCOG08844">
    <property type="taxonomic scope" value="Archaea"/>
</dbReference>
<name>B8D3Q3_DESA1</name>
<keyword evidence="1" id="KW-1133">Transmembrane helix</keyword>
<evidence type="ECO:0000313" key="3">
    <source>
        <dbReference type="Proteomes" id="UP000006903"/>
    </source>
</evidence>
<feature type="transmembrane region" description="Helical" evidence="1">
    <location>
        <begin position="92"/>
        <end position="115"/>
    </location>
</feature>
<evidence type="ECO:0008006" key="4">
    <source>
        <dbReference type="Google" id="ProtNLM"/>
    </source>
</evidence>
<gene>
    <name evidence="2" type="ordered locus">DKAM_0408</name>
</gene>
<proteinExistence type="predicted"/>
<feature type="transmembrane region" description="Helical" evidence="1">
    <location>
        <begin position="12"/>
        <end position="34"/>
    </location>
</feature>
<dbReference type="RefSeq" id="WP_012608076.1">
    <property type="nucleotide sequence ID" value="NC_011766.1"/>
</dbReference>
<evidence type="ECO:0000313" key="2">
    <source>
        <dbReference type="EMBL" id="ACL10734.1"/>
    </source>
</evidence>
<keyword evidence="1" id="KW-0812">Transmembrane</keyword>
<organism evidence="2 3">
    <name type="scientific">Desulfurococcus amylolyticus (strain DSM 18924 / JCM 16383 / VKM B-2413 / 1221n)</name>
    <name type="common">Desulfurococcus kamchatkensis</name>
    <dbReference type="NCBI Taxonomy" id="490899"/>
    <lineage>
        <taxon>Archaea</taxon>
        <taxon>Thermoproteota</taxon>
        <taxon>Thermoprotei</taxon>
        <taxon>Desulfurococcales</taxon>
        <taxon>Desulfurococcaceae</taxon>
        <taxon>Desulfurococcus</taxon>
    </lineage>
</organism>
<dbReference type="STRING" id="490899.DKAM_0408"/>
<accession>B8D3Q3</accession>
<dbReference type="KEGG" id="dka:DKAM_0408"/>
<sequence>MIIEVVMDPSITALIILAGSGLTLLVAATLYYLLKSRSVRTTELYLSGEGENVVSNLSPGVGSLYYGFMKRFAKNLYRVLTESVHTGSLHDWFNFIASWLGLLVLIAILVLILMLTGW</sequence>
<protein>
    <recommendedName>
        <fullName evidence="4">Sodium:proton antiporter</fullName>
    </recommendedName>
</protein>
<evidence type="ECO:0000256" key="1">
    <source>
        <dbReference type="SAM" id="Phobius"/>
    </source>
</evidence>
<dbReference type="GeneID" id="7170656"/>
<reference evidence="2 3" key="1">
    <citation type="journal article" date="2009" name="J. Bacteriol.">
        <title>Complete genome sequence of the anaerobic, protein-degrading hyperthermophilic crenarchaeon Desulfurococcus kamchatkensis.</title>
        <authorList>
            <person name="Ravin N.V."/>
            <person name="Mardanov A.V."/>
            <person name="Beletsky A.V."/>
            <person name="Kublanov I.V."/>
            <person name="Kolganova T.V."/>
            <person name="Lebedinsky A.V."/>
            <person name="Chernyh N.A."/>
            <person name="Bonch-Osmolovskaya E.A."/>
            <person name="Skryabin K.G."/>
        </authorList>
    </citation>
    <scope>NUCLEOTIDE SEQUENCE [LARGE SCALE GENOMIC DNA]</scope>
    <source>
        <strain evidence="3">DSM 18924 / JCM 16383 / VKM B-2413 / 1221n</strain>
    </source>
</reference>
<dbReference type="Proteomes" id="UP000006903">
    <property type="component" value="Chromosome"/>
</dbReference>
<keyword evidence="1" id="KW-0472">Membrane</keyword>
<dbReference type="EMBL" id="CP001140">
    <property type="protein sequence ID" value="ACL10734.1"/>
    <property type="molecule type" value="Genomic_DNA"/>
</dbReference>